<sequence>MASNQQQAPETGVRCVPASPAACAGQILALIRPGRDDGQEKLLVNAEWAREPGNGRGSQGTGKRRVGQTCPVRKMDNLAASCRPNPGCWVSKHKLRPTAPLCGGGGPVRQPSWVDAGWVASRARARPTDSGSGFLDLVRTWRTHEFRKLPEPGASGYFVGPAPGSPGSWEGGQQPSSHDWQAAKRWLSHTKLPGGIDGTSASGRGSRSVSAPAPCLFNGLKERTELRVPRHPDGIDPDLMEPKPGLQTRRVGIDTRSLGDGLGYIERFSMSWYLDDGLQPHHPPSSLTEAGDGAGTGRVSERGAGHDALEAGKFSAEPRSWVCSALLGSLGAGPPGVTYRSLRSTGR</sequence>
<proteinExistence type="predicted"/>
<organism evidence="2">
    <name type="scientific">Gaeumannomyces tritici (strain R3-111a-1)</name>
    <name type="common">Wheat and barley take-all root rot fungus</name>
    <name type="synonym">Gaeumannomyces graminis var. tritici</name>
    <dbReference type="NCBI Taxonomy" id="644352"/>
    <lineage>
        <taxon>Eukaryota</taxon>
        <taxon>Fungi</taxon>
        <taxon>Dikarya</taxon>
        <taxon>Ascomycota</taxon>
        <taxon>Pezizomycotina</taxon>
        <taxon>Sordariomycetes</taxon>
        <taxon>Sordariomycetidae</taxon>
        <taxon>Magnaporthales</taxon>
        <taxon>Magnaporthaceae</taxon>
        <taxon>Gaeumannomyces</taxon>
    </lineage>
</organism>
<evidence type="ECO:0000313" key="2">
    <source>
        <dbReference type="EMBL" id="EJT80502.1"/>
    </source>
</evidence>
<dbReference type="Proteomes" id="UP000006039">
    <property type="component" value="Unassembled WGS sequence"/>
</dbReference>
<reference evidence="2" key="3">
    <citation type="submission" date="2010-09" db="EMBL/GenBank/DDBJ databases">
        <title>Annotation of Gaeumannomyces graminis var. tritici R3-111a-1.</title>
        <authorList>
            <consortium name="The Broad Institute Genome Sequencing Platform"/>
            <person name="Ma L.-J."/>
            <person name="Dead R."/>
            <person name="Young S.K."/>
            <person name="Zeng Q."/>
            <person name="Gargeya S."/>
            <person name="Fitzgerald M."/>
            <person name="Haas B."/>
            <person name="Abouelleil A."/>
            <person name="Alvarado L."/>
            <person name="Arachchi H.M."/>
            <person name="Berlin A."/>
            <person name="Brown A."/>
            <person name="Chapman S.B."/>
            <person name="Chen Z."/>
            <person name="Dunbar C."/>
            <person name="Freedman E."/>
            <person name="Gearin G."/>
            <person name="Gellesch M."/>
            <person name="Goldberg J."/>
            <person name="Griggs A."/>
            <person name="Gujja S."/>
            <person name="Heiman D."/>
            <person name="Howarth C."/>
            <person name="Larson L."/>
            <person name="Lui A."/>
            <person name="MacDonald P.J.P."/>
            <person name="Mehta T."/>
            <person name="Montmayeur A."/>
            <person name="Murphy C."/>
            <person name="Neiman D."/>
            <person name="Pearson M."/>
            <person name="Priest M."/>
            <person name="Roberts A."/>
            <person name="Saif S."/>
            <person name="Shea T."/>
            <person name="Shenoy N."/>
            <person name="Sisk P."/>
            <person name="Stolte C."/>
            <person name="Sykes S."/>
            <person name="Yandava C."/>
            <person name="Wortman J."/>
            <person name="Nusbaum C."/>
            <person name="Birren B."/>
        </authorList>
    </citation>
    <scope>NUCLEOTIDE SEQUENCE</scope>
    <source>
        <strain evidence="2">R3-111a-1</strain>
    </source>
</reference>
<dbReference type="VEuPathDB" id="FungiDB:GGTG_00498"/>
<reference evidence="3" key="5">
    <citation type="submission" date="2018-04" db="UniProtKB">
        <authorList>
            <consortium name="EnsemblFungi"/>
        </authorList>
    </citation>
    <scope>IDENTIFICATION</scope>
    <source>
        <strain evidence="3">R3-111a-1</strain>
    </source>
</reference>
<dbReference type="HOGENOM" id="CLU_799363_0_0_1"/>
<name>J3NGW2_GAET3</name>
<reference evidence="2" key="2">
    <citation type="submission" date="2010-07" db="EMBL/GenBank/DDBJ databases">
        <authorList>
            <consortium name="The Broad Institute Genome Sequencing Platform"/>
            <consortium name="Broad Institute Genome Sequencing Center for Infectious Disease"/>
            <person name="Ma L.-J."/>
            <person name="Dead R."/>
            <person name="Young S."/>
            <person name="Zeng Q."/>
            <person name="Koehrsen M."/>
            <person name="Alvarado L."/>
            <person name="Berlin A."/>
            <person name="Chapman S.B."/>
            <person name="Chen Z."/>
            <person name="Freedman E."/>
            <person name="Gellesch M."/>
            <person name="Goldberg J."/>
            <person name="Griggs A."/>
            <person name="Gujja S."/>
            <person name="Heilman E.R."/>
            <person name="Heiman D."/>
            <person name="Hepburn T."/>
            <person name="Howarth C."/>
            <person name="Jen D."/>
            <person name="Larson L."/>
            <person name="Mehta T."/>
            <person name="Neiman D."/>
            <person name="Pearson M."/>
            <person name="Roberts A."/>
            <person name="Saif S."/>
            <person name="Shea T."/>
            <person name="Shenoy N."/>
            <person name="Sisk P."/>
            <person name="Stolte C."/>
            <person name="Sykes S."/>
            <person name="Walk T."/>
            <person name="White J."/>
            <person name="Yandava C."/>
            <person name="Haas B."/>
            <person name="Nusbaum C."/>
            <person name="Birren B."/>
        </authorList>
    </citation>
    <scope>NUCLEOTIDE SEQUENCE</scope>
    <source>
        <strain evidence="2">R3-111a-1</strain>
    </source>
</reference>
<reference evidence="3" key="4">
    <citation type="journal article" date="2015" name="G3 (Bethesda)">
        <title>Genome sequences of three phytopathogenic species of the Magnaporthaceae family of fungi.</title>
        <authorList>
            <person name="Okagaki L.H."/>
            <person name="Nunes C.C."/>
            <person name="Sailsbery J."/>
            <person name="Clay B."/>
            <person name="Brown D."/>
            <person name="John T."/>
            <person name="Oh Y."/>
            <person name="Young N."/>
            <person name="Fitzgerald M."/>
            <person name="Haas B.J."/>
            <person name="Zeng Q."/>
            <person name="Young S."/>
            <person name="Adiconis X."/>
            <person name="Fan L."/>
            <person name="Levin J.Z."/>
            <person name="Mitchell T.K."/>
            <person name="Okubara P.A."/>
            <person name="Farman M.L."/>
            <person name="Kohn L.M."/>
            <person name="Birren B."/>
            <person name="Ma L.-J."/>
            <person name="Dean R.A."/>
        </authorList>
    </citation>
    <scope>NUCLEOTIDE SEQUENCE</scope>
    <source>
        <strain evidence="3">R3-111a-1</strain>
    </source>
</reference>
<dbReference type="AlphaFoldDB" id="J3NGW2"/>
<reference evidence="4" key="1">
    <citation type="submission" date="2010-07" db="EMBL/GenBank/DDBJ databases">
        <title>The genome sequence of Gaeumannomyces graminis var. tritici strain R3-111a-1.</title>
        <authorList>
            <consortium name="The Broad Institute Genome Sequencing Platform"/>
            <person name="Ma L.-J."/>
            <person name="Dead R."/>
            <person name="Young S."/>
            <person name="Zeng Q."/>
            <person name="Koehrsen M."/>
            <person name="Alvarado L."/>
            <person name="Berlin A."/>
            <person name="Chapman S.B."/>
            <person name="Chen Z."/>
            <person name="Freedman E."/>
            <person name="Gellesch M."/>
            <person name="Goldberg J."/>
            <person name="Griggs A."/>
            <person name="Gujja S."/>
            <person name="Heilman E.R."/>
            <person name="Heiman D."/>
            <person name="Hepburn T."/>
            <person name="Howarth C."/>
            <person name="Jen D."/>
            <person name="Larson L."/>
            <person name="Mehta T."/>
            <person name="Neiman D."/>
            <person name="Pearson M."/>
            <person name="Roberts A."/>
            <person name="Saif S."/>
            <person name="Shea T."/>
            <person name="Shenoy N."/>
            <person name="Sisk P."/>
            <person name="Stolte C."/>
            <person name="Sykes S."/>
            <person name="Walk T."/>
            <person name="White J."/>
            <person name="Yandava C."/>
            <person name="Haas B."/>
            <person name="Nusbaum C."/>
            <person name="Birren B."/>
        </authorList>
    </citation>
    <scope>NUCLEOTIDE SEQUENCE [LARGE SCALE GENOMIC DNA]</scope>
    <source>
        <strain evidence="4">R3-111a-1</strain>
    </source>
</reference>
<evidence type="ECO:0000256" key="1">
    <source>
        <dbReference type="SAM" id="MobiDB-lite"/>
    </source>
</evidence>
<feature type="region of interest" description="Disordered" evidence="1">
    <location>
        <begin position="191"/>
        <end position="210"/>
    </location>
</feature>
<accession>J3NGW2</accession>
<dbReference type="EnsemblFungi" id="EJT80502">
    <property type="protein sequence ID" value="EJT80502"/>
    <property type="gene ID" value="GGTG_00498"/>
</dbReference>
<evidence type="ECO:0000313" key="4">
    <source>
        <dbReference type="Proteomes" id="UP000006039"/>
    </source>
</evidence>
<evidence type="ECO:0000313" key="3">
    <source>
        <dbReference type="EnsemblFungi" id="EJT80502"/>
    </source>
</evidence>
<feature type="region of interest" description="Disordered" evidence="1">
    <location>
        <begin position="280"/>
        <end position="302"/>
    </location>
</feature>
<dbReference type="EMBL" id="GL385395">
    <property type="protein sequence ID" value="EJT80502.1"/>
    <property type="molecule type" value="Genomic_DNA"/>
</dbReference>
<feature type="compositionally biased region" description="Low complexity" evidence="1">
    <location>
        <begin position="200"/>
        <end position="210"/>
    </location>
</feature>
<dbReference type="RefSeq" id="XP_009216511.1">
    <property type="nucleotide sequence ID" value="XM_009218247.1"/>
</dbReference>
<protein>
    <submittedName>
        <fullName evidence="2 3">Uncharacterized protein</fullName>
    </submittedName>
</protein>
<dbReference type="GeneID" id="20340956"/>
<gene>
    <name evidence="3" type="primary">20340956</name>
    <name evidence="2" type="ORF">GGTG_00498</name>
</gene>
<keyword evidence="4" id="KW-1185">Reference proteome</keyword>